<proteinExistence type="predicted"/>
<comment type="caution">
    <text evidence="4">The sequence shown here is derived from an EMBL/GenBank/DDBJ whole genome shotgun (WGS) entry which is preliminary data.</text>
</comment>
<dbReference type="Pfam" id="PF00578">
    <property type="entry name" value="AhpC-TSA"/>
    <property type="match status" value="1"/>
</dbReference>
<evidence type="ECO:0000259" key="3">
    <source>
        <dbReference type="PROSITE" id="PS51352"/>
    </source>
</evidence>
<dbReference type="AlphaFoldDB" id="A0A1F5MHC0"/>
<dbReference type="PROSITE" id="PS51352">
    <property type="entry name" value="THIOREDOXIN_2"/>
    <property type="match status" value="1"/>
</dbReference>
<feature type="region of interest" description="Disordered" evidence="1">
    <location>
        <begin position="40"/>
        <end position="65"/>
    </location>
</feature>
<keyword evidence="2" id="KW-0472">Membrane</keyword>
<gene>
    <name evidence="4" type="ORF">A3I48_00090</name>
</gene>
<feature type="domain" description="Thioredoxin" evidence="3">
    <location>
        <begin position="75"/>
        <end position="226"/>
    </location>
</feature>
<dbReference type="Proteomes" id="UP000178859">
    <property type="component" value="Unassembled WGS sequence"/>
</dbReference>
<reference evidence="4 5" key="1">
    <citation type="journal article" date="2016" name="Nat. Commun.">
        <title>Thousands of microbial genomes shed light on interconnected biogeochemical processes in an aquifer system.</title>
        <authorList>
            <person name="Anantharaman K."/>
            <person name="Brown C.T."/>
            <person name="Hug L.A."/>
            <person name="Sharon I."/>
            <person name="Castelle C.J."/>
            <person name="Probst A.J."/>
            <person name="Thomas B.C."/>
            <person name="Singh A."/>
            <person name="Wilkins M.J."/>
            <person name="Karaoz U."/>
            <person name="Brodie E.L."/>
            <person name="Williams K.H."/>
            <person name="Hubbard S.S."/>
            <person name="Banfield J.F."/>
        </authorList>
    </citation>
    <scope>NUCLEOTIDE SEQUENCE [LARGE SCALE GENOMIC DNA]</scope>
</reference>
<evidence type="ECO:0000313" key="4">
    <source>
        <dbReference type="EMBL" id="OGE64766.1"/>
    </source>
</evidence>
<evidence type="ECO:0000313" key="5">
    <source>
        <dbReference type="Proteomes" id="UP000178859"/>
    </source>
</evidence>
<sequence>MILNKTGLIAILGTGIIIALIVIISNFNIEVNVNSKGDQVSANQQNNQAAQGSQDNSMVSQHGGSATTDATVFNSLIGKSAPDFALETYDGNKIVLSSLKGKNVILFFNEGLMCYPACWNQIAAFGKDTELAKKAVILNITADPKNNWKQAIDKMPELAGATVLFDSNRQISQQYGVLTLPSSMHKGQFPGHSYVIINKEGIVKFVRDDVQMAARNNELAAELDKI</sequence>
<organism evidence="4 5">
    <name type="scientific">Candidatus Daviesbacteria bacterium RIFCSPLOWO2_02_FULL_36_7</name>
    <dbReference type="NCBI Taxonomy" id="1797792"/>
    <lineage>
        <taxon>Bacteria</taxon>
        <taxon>Candidatus Daviesiibacteriota</taxon>
    </lineage>
</organism>
<dbReference type="SUPFAM" id="SSF52833">
    <property type="entry name" value="Thioredoxin-like"/>
    <property type="match status" value="1"/>
</dbReference>
<evidence type="ECO:0000256" key="2">
    <source>
        <dbReference type="SAM" id="Phobius"/>
    </source>
</evidence>
<dbReference type="CDD" id="cd02971">
    <property type="entry name" value="PRX_family"/>
    <property type="match status" value="1"/>
</dbReference>
<evidence type="ECO:0000256" key="1">
    <source>
        <dbReference type="SAM" id="MobiDB-lite"/>
    </source>
</evidence>
<dbReference type="InterPro" id="IPR036249">
    <property type="entry name" value="Thioredoxin-like_sf"/>
</dbReference>
<protein>
    <recommendedName>
        <fullName evidence="3">Thioredoxin domain-containing protein</fullName>
    </recommendedName>
</protein>
<keyword evidence="2" id="KW-1133">Transmembrane helix</keyword>
<dbReference type="EMBL" id="MFDT01000041">
    <property type="protein sequence ID" value="OGE64766.1"/>
    <property type="molecule type" value="Genomic_DNA"/>
</dbReference>
<dbReference type="InterPro" id="IPR013766">
    <property type="entry name" value="Thioredoxin_domain"/>
</dbReference>
<feature type="transmembrane region" description="Helical" evidence="2">
    <location>
        <begin position="7"/>
        <end position="27"/>
    </location>
</feature>
<keyword evidence="2" id="KW-0812">Transmembrane</keyword>
<dbReference type="GO" id="GO:0016209">
    <property type="term" value="F:antioxidant activity"/>
    <property type="evidence" value="ECO:0007669"/>
    <property type="project" value="InterPro"/>
</dbReference>
<name>A0A1F5MHC0_9BACT</name>
<dbReference type="Gene3D" id="3.40.30.10">
    <property type="entry name" value="Glutaredoxin"/>
    <property type="match status" value="1"/>
</dbReference>
<feature type="compositionally biased region" description="Low complexity" evidence="1">
    <location>
        <begin position="40"/>
        <end position="57"/>
    </location>
</feature>
<accession>A0A1F5MHC0</accession>
<dbReference type="GO" id="GO:0016491">
    <property type="term" value="F:oxidoreductase activity"/>
    <property type="evidence" value="ECO:0007669"/>
    <property type="project" value="InterPro"/>
</dbReference>
<dbReference type="InterPro" id="IPR000866">
    <property type="entry name" value="AhpC/TSA"/>
</dbReference>